<proteinExistence type="inferred from homology"/>
<feature type="active site" evidence="4">
    <location>
        <position position="141"/>
    </location>
</feature>
<dbReference type="PIRSF" id="PIRSF037251">
    <property type="entry name" value="Arylacetamide_deacetylase"/>
    <property type="match status" value="1"/>
</dbReference>
<evidence type="ECO:0000259" key="5">
    <source>
        <dbReference type="Pfam" id="PF07859"/>
    </source>
</evidence>
<keyword evidence="2" id="KW-0378">Hydrolase</keyword>
<evidence type="ECO:0000313" key="6">
    <source>
        <dbReference type="EMBL" id="GAB1287558.1"/>
    </source>
</evidence>
<dbReference type="Pfam" id="PF07859">
    <property type="entry name" value="Abhydrolase_3"/>
    <property type="match status" value="2"/>
</dbReference>
<comment type="similarity">
    <text evidence="1">Belongs to the 'GDXG' lipolytic enzyme family.</text>
</comment>
<dbReference type="Gene3D" id="3.40.50.1820">
    <property type="entry name" value="alpha/beta hydrolase"/>
    <property type="match status" value="1"/>
</dbReference>
<dbReference type="InterPro" id="IPR033140">
    <property type="entry name" value="Lipase_GDXG_put_SER_AS"/>
</dbReference>
<evidence type="ECO:0000256" key="3">
    <source>
        <dbReference type="ARBA" id="ARBA00023157"/>
    </source>
</evidence>
<gene>
    <name evidence="6" type="ORF">APTSU1_000278800</name>
</gene>
<dbReference type="PROSITE" id="PS01174">
    <property type="entry name" value="LIPASE_GDXG_SER"/>
    <property type="match status" value="1"/>
</dbReference>
<keyword evidence="3" id="KW-1015">Disulfide bond</keyword>
<sequence length="355" mass="40568">MFENMGIMKYQDFFSIFVRLHLTKPISDENITVIDTNFSDIPVRLYLPKRKSERKRPAVIYIHGGAYTLGSCKLHPYDYLNRWTANKLDAVVVGLDYRLAPQYPFPAALEDCVLLIKFFLQDTILQKYGVDPTRICISGDSSGACLATAAIQLTGLQNNPEYKDKIKAQALLYPGLQFISSWMPSYQEYEHGPFLSKDIGIKLACLYVTEDTALAQAMQKNEHMPKGSRPLFKFVNWSDFLPEKYKKNHVYTEPTLGKLNVFYPALLDSRLSPLLASDSQLQSLPLTYILTCEHDILRDDGLIYITRLRKVGVQVTHDHVEEGIHGAISLITVPYNLHLGLRIRDKYISWLEKNL</sequence>
<dbReference type="Proteomes" id="UP001623349">
    <property type="component" value="Unassembled WGS sequence"/>
</dbReference>
<evidence type="ECO:0000313" key="7">
    <source>
        <dbReference type="Proteomes" id="UP001623349"/>
    </source>
</evidence>
<evidence type="ECO:0000256" key="2">
    <source>
        <dbReference type="ARBA" id="ARBA00022801"/>
    </source>
</evidence>
<dbReference type="InterPro" id="IPR017157">
    <property type="entry name" value="Arylacetamide_deacetylase"/>
</dbReference>
<comment type="caution">
    <text evidence="6">The sequence shown here is derived from an EMBL/GenBank/DDBJ whole genome shotgun (WGS) entry which is preliminary data.</text>
</comment>
<dbReference type="InterPro" id="IPR050300">
    <property type="entry name" value="GDXG_lipolytic_enzyme"/>
</dbReference>
<dbReference type="InterPro" id="IPR013094">
    <property type="entry name" value="AB_hydrolase_3"/>
</dbReference>
<dbReference type="PANTHER" id="PTHR48081">
    <property type="entry name" value="AB HYDROLASE SUPERFAMILY PROTEIN C4A8.06C"/>
    <property type="match status" value="1"/>
</dbReference>
<feature type="domain" description="Alpha/beta hydrolase fold-3" evidence="5">
    <location>
        <begin position="59"/>
        <end position="212"/>
    </location>
</feature>
<name>A0ABQ0EL15_APOSI</name>
<dbReference type="InterPro" id="IPR029058">
    <property type="entry name" value="AB_hydrolase_fold"/>
</dbReference>
<dbReference type="EMBL" id="BAAFST010000003">
    <property type="protein sequence ID" value="GAB1287558.1"/>
    <property type="molecule type" value="Genomic_DNA"/>
</dbReference>
<evidence type="ECO:0000256" key="4">
    <source>
        <dbReference type="PROSITE-ProRule" id="PRU10038"/>
    </source>
</evidence>
<evidence type="ECO:0000256" key="1">
    <source>
        <dbReference type="ARBA" id="ARBA00010515"/>
    </source>
</evidence>
<dbReference type="SUPFAM" id="SSF53474">
    <property type="entry name" value="alpha/beta-Hydrolases"/>
    <property type="match status" value="1"/>
</dbReference>
<reference evidence="6 7" key="1">
    <citation type="submission" date="2024-08" db="EMBL/GenBank/DDBJ databases">
        <title>The draft genome of Apodemus speciosus.</title>
        <authorList>
            <person name="Nabeshima K."/>
            <person name="Suzuki S."/>
            <person name="Onuma M."/>
        </authorList>
    </citation>
    <scope>NUCLEOTIDE SEQUENCE [LARGE SCALE GENOMIC DNA]</scope>
    <source>
        <strain evidence="6">IB14-021</strain>
    </source>
</reference>
<keyword evidence="7" id="KW-1185">Reference proteome</keyword>
<dbReference type="PANTHER" id="PTHR48081:SF28">
    <property type="entry name" value="ALPHA_BETA HYDROLASE FOLD-3 DOMAIN-CONTAINING PROTEIN"/>
    <property type="match status" value="1"/>
</dbReference>
<organism evidence="6 7">
    <name type="scientific">Apodemus speciosus</name>
    <name type="common">Large Japanese field mouse</name>
    <dbReference type="NCBI Taxonomy" id="105296"/>
    <lineage>
        <taxon>Eukaryota</taxon>
        <taxon>Metazoa</taxon>
        <taxon>Chordata</taxon>
        <taxon>Craniata</taxon>
        <taxon>Vertebrata</taxon>
        <taxon>Euteleostomi</taxon>
        <taxon>Mammalia</taxon>
        <taxon>Eutheria</taxon>
        <taxon>Euarchontoglires</taxon>
        <taxon>Glires</taxon>
        <taxon>Rodentia</taxon>
        <taxon>Myomorpha</taxon>
        <taxon>Muroidea</taxon>
        <taxon>Muridae</taxon>
        <taxon>Murinae</taxon>
        <taxon>Apodemus</taxon>
    </lineage>
</organism>
<accession>A0ABQ0EL15</accession>
<feature type="domain" description="Alpha/beta hydrolase fold-3" evidence="5">
    <location>
        <begin position="266"/>
        <end position="327"/>
    </location>
</feature>
<protein>
    <submittedName>
        <fullName evidence="6">AADACL2 family member 2</fullName>
    </submittedName>
</protein>